<accession>A0A542XIF4</accession>
<sequence>MELIWAVVVLAWLVILVMAFGLAGMLRQLRDLQVTLRNTGATTVRRVPESIRPQAGTSFALLLLVDETCTVCAEVAPAFGRLAAKAPADLDIVMLSYDAGTTYDAPARVRKVADSAAYHAADPGWRPALVMTDAAGTVLLAEPVGSEAALNGVFEHVVGARLVEAK</sequence>
<feature type="transmembrane region" description="Helical" evidence="1">
    <location>
        <begin position="6"/>
        <end position="26"/>
    </location>
</feature>
<dbReference type="Proteomes" id="UP000315983">
    <property type="component" value="Unassembled WGS sequence"/>
</dbReference>
<gene>
    <name evidence="3" type="ORF">FB564_0697</name>
    <name evidence="2" type="ORF">Sar04_03850</name>
</gene>
<dbReference type="SUPFAM" id="SSF52833">
    <property type="entry name" value="Thioredoxin-like"/>
    <property type="match status" value="1"/>
</dbReference>
<dbReference type="EMBL" id="VFOL01000001">
    <property type="protein sequence ID" value="TQL35634.1"/>
    <property type="molecule type" value="Genomic_DNA"/>
</dbReference>
<keyword evidence="1" id="KW-0812">Transmembrane</keyword>
<keyword evidence="1" id="KW-1133">Transmembrane helix</keyword>
<evidence type="ECO:0000313" key="4">
    <source>
        <dbReference type="Proteomes" id="UP000315983"/>
    </source>
</evidence>
<dbReference type="AlphaFoldDB" id="A0A542XIF4"/>
<evidence type="ECO:0000313" key="3">
    <source>
        <dbReference type="EMBL" id="TQL35634.1"/>
    </source>
</evidence>
<dbReference type="RefSeq" id="WP_016814344.1">
    <property type="nucleotide sequence ID" value="NZ_BOQM01000002.1"/>
</dbReference>
<comment type="caution">
    <text evidence="3">The sequence shown here is derived from an EMBL/GenBank/DDBJ whole genome shotgun (WGS) entry which is preliminary data.</text>
</comment>
<reference evidence="2 5" key="2">
    <citation type="submission" date="2021-03" db="EMBL/GenBank/DDBJ databases">
        <title>Whole genome shotgun sequence of Salinispora arenicola NBRC 105043.</title>
        <authorList>
            <person name="Komaki H."/>
            <person name="Tamura T."/>
        </authorList>
    </citation>
    <scope>NUCLEOTIDE SEQUENCE [LARGE SCALE GENOMIC DNA]</scope>
    <source>
        <strain evidence="2 5">NBRC 105043</strain>
    </source>
</reference>
<reference evidence="3 4" key="1">
    <citation type="submission" date="2019-06" db="EMBL/GenBank/DDBJ databases">
        <title>Sequencing the genomes of 1000 actinobacteria strains.</title>
        <authorList>
            <person name="Klenk H.-P."/>
        </authorList>
    </citation>
    <scope>NUCLEOTIDE SEQUENCE [LARGE SCALE GENOMIC DNA]</scope>
    <source>
        <strain evidence="3 4">DSM 44819</strain>
    </source>
</reference>
<dbReference type="EMBL" id="BOQM01000002">
    <property type="protein sequence ID" value="GIM81767.1"/>
    <property type="molecule type" value="Genomic_DNA"/>
</dbReference>
<evidence type="ECO:0000313" key="2">
    <source>
        <dbReference type="EMBL" id="GIM81767.1"/>
    </source>
</evidence>
<dbReference type="Proteomes" id="UP000677457">
    <property type="component" value="Unassembled WGS sequence"/>
</dbReference>
<dbReference type="InterPro" id="IPR036249">
    <property type="entry name" value="Thioredoxin-like_sf"/>
</dbReference>
<protein>
    <recommendedName>
        <fullName evidence="6">Thioredoxin domain-containing protein</fullName>
    </recommendedName>
</protein>
<evidence type="ECO:0000313" key="5">
    <source>
        <dbReference type="Proteomes" id="UP000677457"/>
    </source>
</evidence>
<name>A0A542XIF4_SALAC</name>
<dbReference type="GeneID" id="93770036"/>
<evidence type="ECO:0000256" key="1">
    <source>
        <dbReference type="SAM" id="Phobius"/>
    </source>
</evidence>
<evidence type="ECO:0008006" key="6">
    <source>
        <dbReference type="Google" id="ProtNLM"/>
    </source>
</evidence>
<proteinExistence type="predicted"/>
<keyword evidence="1" id="KW-0472">Membrane</keyword>
<keyword evidence="5" id="KW-1185">Reference proteome</keyword>
<organism evidence="3 4">
    <name type="scientific">Salinispora arenicola</name>
    <dbReference type="NCBI Taxonomy" id="168697"/>
    <lineage>
        <taxon>Bacteria</taxon>
        <taxon>Bacillati</taxon>
        <taxon>Actinomycetota</taxon>
        <taxon>Actinomycetes</taxon>
        <taxon>Micromonosporales</taxon>
        <taxon>Micromonosporaceae</taxon>
        <taxon>Salinispora</taxon>
    </lineage>
</organism>